<keyword evidence="5" id="KW-1185">Reference proteome</keyword>
<dbReference type="RefSeq" id="XP_031924806.1">
    <property type="nucleotide sequence ID" value="XM_032073024.1"/>
</dbReference>
<dbReference type="Gene3D" id="1.10.1200.10">
    <property type="entry name" value="ACP-like"/>
    <property type="match status" value="1"/>
</dbReference>
<organism evidence="4 5">
    <name type="scientific">Aspergillus caelatus</name>
    <dbReference type="NCBI Taxonomy" id="61420"/>
    <lineage>
        <taxon>Eukaryota</taxon>
        <taxon>Fungi</taxon>
        <taxon>Dikarya</taxon>
        <taxon>Ascomycota</taxon>
        <taxon>Pezizomycotina</taxon>
        <taxon>Eurotiomycetes</taxon>
        <taxon>Eurotiomycetidae</taxon>
        <taxon>Eurotiales</taxon>
        <taxon>Aspergillaceae</taxon>
        <taxon>Aspergillus</taxon>
        <taxon>Aspergillus subgen. Circumdati</taxon>
    </lineage>
</organism>
<evidence type="ECO:0000256" key="1">
    <source>
        <dbReference type="ARBA" id="ARBA00022450"/>
    </source>
</evidence>
<evidence type="ECO:0000256" key="2">
    <source>
        <dbReference type="ARBA" id="ARBA00022553"/>
    </source>
</evidence>
<dbReference type="PROSITE" id="PS50075">
    <property type="entry name" value="CARRIER"/>
    <property type="match status" value="1"/>
</dbReference>
<evidence type="ECO:0000313" key="5">
    <source>
        <dbReference type="Proteomes" id="UP000326268"/>
    </source>
</evidence>
<dbReference type="Proteomes" id="UP000326268">
    <property type="component" value="Unassembled WGS sequence"/>
</dbReference>
<protein>
    <recommendedName>
        <fullName evidence="3">Carrier domain-containing protein</fullName>
    </recommendedName>
</protein>
<dbReference type="EMBL" id="ML737725">
    <property type="protein sequence ID" value="KAE8361725.1"/>
    <property type="molecule type" value="Genomic_DNA"/>
</dbReference>
<keyword evidence="2" id="KW-0597">Phosphoprotein</keyword>
<dbReference type="OrthoDB" id="329835at2759"/>
<name>A0A5N6ZWG8_9EURO</name>
<evidence type="ECO:0000313" key="4">
    <source>
        <dbReference type="EMBL" id="KAE8361725.1"/>
    </source>
</evidence>
<evidence type="ECO:0000259" key="3">
    <source>
        <dbReference type="PROSITE" id="PS50075"/>
    </source>
</evidence>
<dbReference type="InterPro" id="IPR036736">
    <property type="entry name" value="ACP-like_sf"/>
</dbReference>
<keyword evidence="1" id="KW-0596">Phosphopantetheine</keyword>
<dbReference type="AlphaFoldDB" id="A0A5N6ZWG8"/>
<dbReference type="SMART" id="SM00823">
    <property type="entry name" value="PKS_PP"/>
    <property type="match status" value="1"/>
</dbReference>
<feature type="domain" description="Carrier" evidence="3">
    <location>
        <begin position="27"/>
        <end position="104"/>
    </location>
</feature>
<proteinExistence type="predicted"/>
<dbReference type="InterPro" id="IPR020806">
    <property type="entry name" value="PKS_PP-bd"/>
</dbReference>
<reference evidence="4 5" key="1">
    <citation type="submission" date="2019-04" db="EMBL/GenBank/DDBJ databases">
        <title>Friends and foes A comparative genomics studyof 23 Aspergillus species from section Flavi.</title>
        <authorList>
            <consortium name="DOE Joint Genome Institute"/>
            <person name="Kjaerbolling I."/>
            <person name="Vesth T."/>
            <person name="Frisvad J.C."/>
            <person name="Nybo J.L."/>
            <person name="Theobald S."/>
            <person name="Kildgaard S."/>
            <person name="Isbrandt T."/>
            <person name="Kuo A."/>
            <person name="Sato A."/>
            <person name="Lyhne E.K."/>
            <person name="Kogle M.E."/>
            <person name="Wiebenga A."/>
            <person name="Kun R.S."/>
            <person name="Lubbers R.J."/>
            <person name="Makela M.R."/>
            <person name="Barry K."/>
            <person name="Chovatia M."/>
            <person name="Clum A."/>
            <person name="Daum C."/>
            <person name="Haridas S."/>
            <person name="He G."/>
            <person name="LaButti K."/>
            <person name="Lipzen A."/>
            <person name="Mondo S."/>
            <person name="Riley R."/>
            <person name="Salamov A."/>
            <person name="Simmons B.A."/>
            <person name="Magnuson J.K."/>
            <person name="Henrissat B."/>
            <person name="Mortensen U.H."/>
            <person name="Larsen T.O."/>
            <person name="Devries R.P."/>
            <person name="Grigoriev I.V."/>
            <person name="Machida M."/>
            <person name="Baker S.E."/>
            <person name="Andersen M.R."/>
        </authorList>
    </citation>
    <scope>NUCLEOTIDE SEQUENCE [LARGE SCALE GENOMIC DNA]</scope>
    <source>
        <strain evidence="4 5">CBS 763.97</strain>
    </source>
</reference>
<dbReference type="GeneID" id="43657470"/>
<gene>
    <name evidence="4" type="ORF">BDV27DRAFT_160417</name>
</gene>
<accession>A0A5N6ZWG8</accession>
<dbReference type="InterPro" id="IPR009081">
    <property type="entry name" value="PP-bd_ACP"/>
</dbReference>
<dbReference type="Pfam" id="PF23297">
    <property type="entry name" value="ACP_SdgA_C"/>
    <property type="match status" value="1"/>
</dbReference>
<dbReference type="SUPFAM" id="SSF47336">
    <property type="entry name" value="ACP-like"/>
    <property type="match status" value="1"/>
</dbReference>
<dbReference type="GO" id="GO:0031177">
    <property type="term" value="F:phosphopantetheine binding"/>
    <property type="evidence" value="ECO:0007669"/>
    <property type="project" value="InterPro"/>
</dbReference>
<sequence>MSHDKRFARPLRPRSRKHLSKASTLTEAMVLLVQAIVAKILEIFNIPLSDIDAELPMSHYGVDPVVAVELHNWLSSDAKAKVTVFDILQSASLNEFGALVVSRSEDLTSGICQHGAGNAH</sequence>